<feature type="region of interest" description="Disordered" evidence="2">
    <location>
        <begin position="1"/>
        <end position="21"/>
    </location>
</feature>
<proteinExistence type="predicted"/>
<protein>
    <submittedName>
        <fullName evidence="3">Uncharacterized protein</fullName>
    </submittedName>
</protein>
<dbReference type="EMBL" id="NMUH01000018">
    <property type="protein sequence ID" value="MQL68618.1"/>
    <property type="molecule type" value="Genomic_DNA"/>
</dbReference>
<name>A0A843T9F3_COLES</name>
<comment type="caution">
    <text evidence="3">The sequence shown here is derived from an EMBL/GenBank/DDBJ whole genome shotgun (WGS) entry which is preliminary data.</text>
</comment>
<sequence length="207" mass="23214">MQQEDGETLTGQTERSCPTKTELQRRVEEFYSSYCSLAGFWGENCGSTKVEPPSPSPEPGIGSRLQHLLPDEDSPEDDQLLSVRHVGERSDPQGPALDVAAGSLDQHISRSEQMSKIAEDVVGELARRYDEKREANRVLRCQAERMMEESRALRLDCERLVSENGALHSELTSITGVGKNLQGCPRCSSLVKKQRRPLFSRFKSLFF</sequence>
<feature type="compositionally biased region" description="Polar residues" evidence="2">
    <location>
        <begin position="8"/>
        <end position="21"/>
    </location>
</feature>
<feature type="coiled-coil region" evidence="1">
    <location>
        <begin position="129"/>
        <end position="163"/>
    </location>
</feature>
<keyword evidence="1" id="KW-0175">Coiled coil</keyword>
<evidence type="ECO:0000256" key="1">
    <source>
        <dbReference type="SAM" id="Coils"/>
    </source>
</evidence>
<keyword evidence="4" id="KW-1185">Reference proteome</keyword>
<reference evidence="3" key="1">
    <citation type="submission" date="2017-07" db="EMBL/GenBank/DDBJ databases">
        <title>Taro Niue Genome Assembly and Annotation.</title>
        <authorList>
            <person name="Atibalentja N."/>
            <person name="Keating K."/>
            <person name="Fields C.J."/>
        </authorList>
    </citation>
    <scope>NUCLEOTIDE SEQUENCE</scope>
    <source>
        <strain evidence="3">Niue_2</strain>
        <tissue evidence="3">Leaf</tissue>
    </source>
</reference>
<evidence type="ECO:0000313" key="4">
    <source>
        <dbReference type="Proteomes" id="UP000652761"/>
    </source>
</evidence>
<accession>A0A843T9F3</accession>
<gene>
    <name evidence="3" type="ORF">Taro_000909</name>
</gene>
<evidence type="ECO:0000313" key="3">
    <source>
        <dbReference type="EMBL" id="MQL68618.1"/>
    </source>
</evidence>
<dbReference type="AlphaFoldDB" id="A0A843T9F3"/>
<dbReference type="Proteomes" id="UP000652761">
    <property type="component" value="Unassembled WGS sequence"/>
</dbReference>
<evidence type="ECO:0000256" key="2">
    <source>
        <dbReference type="SAM" id="MobiDB-lite"/>
    </source>
</evidence>
<organism evidence="3 4">
    <name type="scientific">Colocasia esculenta</name>
    <name type="common">Wild taro</name>
    <name type="synonym">Arum esculentum</name>
    <dbReference type="NCBI Taxonomy" id="4460"/>
    <lineage>
        <taxon>Eukaryota</taxon>
        <taxon>Viridiplantae</taxon>
        <taxon>Streptophyta</taxon>
        <taxon>Embryophyta</taxon>
        <taxon>Tracheophyta</taxon>
        <taxon>Spermatophyta</taxon>
        <taxon>Magnoliopsida</taxon>
        <taxon>Liliopsida</taxon>
        <taxon>Araceae</taxon>
        <taxon>Aroideae</taxon>
        <taxon>Colocasieae</taxon>
        <taxon>Colocasia</taxon>
    </lineage>
</organism>
<feature type="region of interest" description="Disordered" evidence="2">
    <location>
        <begin position="45"/>
        <end position="77"/>
    </location>
</feature>